<evidence type="ECO:0000313" key="4">
    <source>
        <dbReference type="Proteomes" id="UP000184278"/>
    </source>
</evidence>
<dbReference type="AlphaFoldDB" id="A0A1M5ZKF5"/>
<protein>
    <submittedName>
        <fullName evidence="3">Uncharacterized protein</fullName>
    </submittedName>
</protein>
<dbReference type="EMBL" id="FQXK01000019">
    <property type="protein sequence ID" value="SHI24629.1"/>
    <property type="molecule type" value="Genomic_DNA"/>
</dbReference>
<feature type="transmembrane region" description="Helical" evidence="2">
    <location>
        <begin position="152"/>
        <end position="170"/>
    </location>
</feature>
<sequence length="481" mass="54879">MVSRVHRNNQNKTEISDSLIIKGSGFLEMKKNIGANMRNKEDHNANNKTSEERNDKRNSVPFLLGLFVITLYLGIIYGIFSGISDIVNALSYKNGFIILVICEYSISIGINVAILYAKDNFNKKAFDFWVVMLCVISFIYMFIYSVPVNMNTYIQLLRLIINLMWLAYVLTSDKVRCYFEEGAMFFGHSQDRDYGSDDAAINILKQESKIRIENDLITSAKEPFHESANVDPIILSHQPIEEKIIKNEEKTISENQDITGSKVVLSQDFNKDGHHNISKVIVIAVVIMMVLCIATLSVTSIYMILQNKSLQEKNTLLVGANESISKENEELQSEISEKEALNAELEEKLEDKESDLKEKSKEVGDYQTENTKMTDVMNNLKKFGKTDYIGTSSYYSNQYIIVTTGDEREIQVTFTLYGSVYCQGNNGNINVDWVGEFDSYNHCKVKFTPIFEGCTTFTFTNDQNSASFEVLVIYIKYYLYC</sequence>
<dbReference type="STRING" id="1121131.SAMN02745229_02369"/>
<evidence type="ECO:0000256" key="1">
    <source>
        <dbReference type="SAM" id="Coils"/>
    </source>
</evidence>
<dbReference type="Proteomes" id="UP000184278">
    <property type="component" value="Unassembled WGS sequence"/>
</dbReference>
<keyword evidence="2" id="KW-0472">Membrane</keyword>
<keyword evidence="2" id="KW-0812">Transmembrane</keyword>
<feature type="transmembrane region" description="Helical" evidence="2">
    <location>
        <begin position="280"/>
        <end position="305"/>
    </location>
</feature>
<evidence type="ECO:0000256" key="2">
    <source>
        <dbReference type="SAM" id="Phobius"/>
    </source>
</evidence>
<keyword evidence="1" id="KW-0175">Coiled coil</keyword>
<keyword evidence="2" id="KW-1133">Transmembrane helix</keyword>
<feature type="coiled-coil region" evidence="1">
    <location>
        <begin position="321"/>
        <end position="369"/>
    </location>
</feature>
<gene>
    <name evidence="3" type="ORF">SAMN02745229_02369</name>
</gene>
<feature type="transmembrane region" description="Helical" evidence="2">
    <location>
        <begin position="128"/>
        <end position="146"/>
    </location>
</feature>
<proteinExistence type="predicted"/>
<accession>A0A1M5ZKF5</accession>
<keyword evidence="4" id="KW-1185">Reference proteome</keyword>
<reference evidence="4" key="1">
    <citation type="submission" date="2016-11" db="EMBL/GenBank/DDBJ databases">
        <authorList>
            <person name="Varghese N."/>
            <person name="Submissions S."/>
        </authorList>
    </citation>
    <scope>NUCLEOTIDE SEQUENCE [LARGE SCALE GENOMIC DNA]</scope>
    <source>
        <strain evidence="4">DSM 3071</strain>
    </source>
</reference>
<evidence type="ECO:0000313" key="3">
    <source>
        <dbReference type="EMBL" id="SHI24629.1"/>
    </source>
</evidence>
<feature type="transmembrane region" description="Helical" evidence="2">
    <location>
        <begin position="62"/>
        <end position="83"/>
    </location>
</feature>
<feature type="transmembrane region" description="Helical" evidence="2">
    <location>
        <begin position="95"/>
        <end position="116"/>
    </location>
</feature>
<organism evidence="3 4">
    <name type="scientific">Butyrivibrio fibrisolvens DSM 3071</name>
    <dbReference type="NCBI Taxonomy" id="1121131"/>
    <lineage>
        <taxon>Bacteria</taxon>
        <taxon>Bacillati</taxon>
        <taxon>Bacillota</taxon>
        <taxon>Clostridia</taxon>
        <taxon>Lachnospirales</taxon>
        <taxon>Lachnospiraceae</taxon>
        <taxon>Butyrivibrio</taxon>
    </lineage>
</organism>
<name>A0A1M5ZKF5_BUTFI</name>